<evidence type="ECO:0000313" key="14">
    <source>
        <dbReference type="Proteomes" id="UP000647416"/>
    </source>
</evidence>
<feature type="binding site" evidence="11">
    <location>
        <position position="72"/>
    </location>
    <ligand>
        <name>Mg(2+)</name>
        <dbReference type="ChEBI" id="CHEBI:18420"/>
        <label>1</label>
    </ligand>
</feature>
<evidence type="ECO:0000256" key="7">
    <source>
        <dbReference type="ARBA" id="ARBA00022723"/>
    </source>
</evidence>
<dbReference type="SUPFAM" id="SSF53098">
    <property type="entry name" value="Ribonuclease H-like"/>
    <property type="match status" value="1"/>
</dbReference>
<dbReference type="InterPro" id="IPR050092">
    <property type="entry name" value="RNase_H"/>
</dbReference>
<dbReference type="InterPro" id="IPR002156">
    <property type="entry name" value="RNaseH_domain"/>
</dbReference>
<dbReference type="GO" id="GO:0043137">
    <property type="term" value="P:DNA replication, removal of RNA primer"/>
    <property type="evidence" value="ECO:0007669"/>
    <property type="project" value="TreeGrafter"/>
</dbReference>
<evidence type="ECO:0000256" key="2">
    <source>
        <dbReference type="ARBA" id="ARBA00004065"/>
    </source>
</evidence>
<dbReference type="PANTHER" id="PTHR10642">
    <property type="entry name" value="RIBONUCLEASE H1"/>
    <property type="match status" value="1"/>
</dbReference>
<comment type="cofactor">
    <cofactor evidence="11">
        <name>Mg(2+)</name>
        <dbReference type="ChEBI" id="CHEBI:18420"/>
    </cofactor>
    <text evidence="11">Binds 1 Mg(2+) ion per subunit. May bind a second metal ion at a regulatory site, or after substrate binding.</text>
</comment>
<name>A0A926F608_9FIRM</name>
<comment type="caution">
    <text evidence="13">The sequence shown here is derived from an EMBL/GenBank/DDBJ whole genome shotgun (WGS) entry which is preliminary data.</text>
</comment>
<evidence type="ECO:0000256" key="9">
    <source>
        <dbReference type="ARBA" id="ARBA00022801"/>
    </source>
</evidence>
<evidence type="ECO:0000256" key="3">
    <source>
        <dbReference type="ARBA" id="ARBA00005300"/>
    </source>
</evidence>
<feature type="binding site" evidence="11">
    <location>
        <position position="50"/>
    </location>
    <ligand>
        <name>Mg(2+)</name>
        <dbReference type="ChEBI" id="CHEBI:18420"/>
        <label>1</label>
    </ligand>
</feature>
<keyword evidence="11" id="KW-0963">Cytoplasm</keyword>
<keyword evidence="9 11" id="KW-0378">Hydrolase</keyword>
<dbReference type="Gene3D" id="3.30.420.10">
    <property type="entry name" value="Ribonuclease H-like superfamily/Ribonuclease H"/>
    <property type="match status" value="1"/>
</dbReference>
<accession>A0A926F608</accession>
<organism evidence="13 14">
    <name type="scientific">Qingrenia yutianensis</name>
    <dbReference type="NCBI Taxonomy" id="2763676"/>
    <lineage>
        <taxon>Bacteria</taxon>
        <taxon>Bacillati</taxon>
        <taxon>Bacillota</taxon>
        <taxon>Clostridia</taxon>
        <taxon>Eubacteriales</taxon>
        <taxon>Oscillospiraceae</taxon>
        <taxon>Qingrenia</taxon>
    </lineage>
</organism>
<evidence type="ECO:0000256" key="10">
    <source>
        <dbReference type="ARBA" id="ARBA00022842"/>
    </source>
</evidence>
<dbReference type="InterPro" id="IPR012337">
    <property type="entry name" value="RNaseH-like_sf"/>
</dbReference>
<evidence type="ECO:0000256" key="11">
    <source>
        <dbReference type="HAMAP-Rule" id="MF_00042"/>
    </source>
</evidence>
<dbReference type="CDD" id="cd09278">
    <property type="entry name" value="RNase_HI_prokaryote_like"/>
    <property type="match status" value="1"/>
</dbReference>
<dbReference type="RefSeq" id="WP_262431076.1">
    <property type="nucleotide sequence ID" value="NZ_JACRTE010000001.1"/>
</dbReference>
<protein>
    <recommendedName>
        <fullName evidence="5 11">Ribonuclease H</fullName>
        <shortName evidence="11">RNase H</shortName>
        <ecNumber evidence="5 11">3.1.26.4</ecNumber>
    </recommendedName>
</protein>
<evidence type="ECO:0000256" key="6">
    <source>
        <dbReference type="ARBA" id="ARBA00022722"/>
    </source>
</evidence>
<comment type="subunit">
    <text evidence="4 11">Monomer.</text>
</comment>
<keyword evidence="8 11" id="KW-0255">Endonuclease</keyword>
<feature type="binding site" evidence="11">
    <location>
        <position position="12"/>
    </location>
    <ligand>
        <name>Mg(2+)</name>
        <dbReference type="ChEBI" id="CHEBI:18420"/>
        <label>1</label>
    </ligand>
</feature>
<dbReference type="HAMAP" id="MF_00042">
    <property type="entry name" value="RNase_H"/>
    <property type="match status" value="1"/>
</dbReference>
<dbReference type="Proteomes" id="UP000647416">
    <property type="component" value="Unassembled WGS sequence"/>
</dbReference>
<dbReference type="FunFam" id="3.30.420.10:FF:000089">
    <property type="entry name" value="Ribonuclease H"/>
    <property type="match status" value="1"/>
</dbReference>
<feature type="binding site" evidence="11">
    <location>
        <position position="137"/>
    </location>
    <ligand>
        <name>Mg(2+)</name>
        <dbReference type="ChEBI" id="CHEBI:18420"/>
        <label>2</label>
    </ligand>
</feature>
<evidence type="ECO:0000256" key="4">
    <source>
        <dbReference type="ARBA" id="ARBA00011245"/>
    </source>
</evidence>
<sequence>MSNLKKVEIFTDGACSGNPGKGGYGVILCFNGAKKELSEGFVSTTNNRMEILAAVKGLEALKEKCDVTLYSDSKYLIDSVNLGWLEKWRKNNWMRTKSEKAKNVDLFERLYKLIQYHIVEFVWVKGHAGHPENERCDRLATGAILKDNLSVDENFNQ</sequence>
<evidence type="ECO:0000256" key="1">
    <source>
        <dbReference type="ARBA" id="ARBA00000077"/>
    </source>
</evidence>
<evidence type="ECO:0000256" key="5">
    <source>
        <dbReference type="ARBA" id="ARBA00012180"/>
    </source>
</evidence>
<dbReference type="InterPro" id="IPR036397">
    <property type="entry name" value="RNaseH_sf"/>
</dbReference>
<dbReference type="EC" id="3.1.26.4" evidence="5 11"/>
<dbReference type="GO" id="GO:0003676">
    <property type="term" value="F:nucleic acid binding"/>
    <property type="evidence" value="ECO:0007669"/>
    <property type="project" value="InterPro"/>
</dbReference>
<evidence type="ECO:0000256" key="8">
    <source>
        <dbReference type="ARBA" id="ARBA00022759"/>
    </source>
</evidence>
<proteinExistence type="inferred from homology"/>
<keyword evidence="7 11" id="KW-0479">Metal-binding</keyword>
<comment type="subcellular location">
    <subcellularLocation>
        <location evidence="11">Cytoplasm</location>
    </subcellularLocation>
</comment>
<feature type="domain" description="RNase H type-1" evidence="12">
    <location>
        <begin position="3"/>
        <end position="145"/>
    </location>
</feature>
<comment type="function">
    <text evidence="2 11">Endonuclease that specifically degrades the RNA of RNA-DNA hybrids.</text>
</comment>
<evidence type="ECO:0000259" key="12">
    <source>
        <dbReference type="PROSITE" id="PS50879"/>
    </source>
</evidence>
<keyword evidence="6 11" id="KW-0540">Nuclease</keyword>
<dbReference type="InterPro" id="IPR022892">
    <property type="entry name" value="RNaseHI"/>
</dbReference>
<gene>
    <name evidence="11 13" type="primary">rnhA</name>
    <name evidence="13" type="ORF">H8706_00550</name>
</gene>
<dbReference type="Pfam" id="PF00075">
    <property type="entry name" value="RNase_H"/>
    <property type="match status" value="1"/>
</dbReference>
<comment type="catalytic activity">
    <reaction evidence="1 11">
        <text>Endonucleolytic cleavage to 5'-phosphomonoester.</text>
        <dbReference type="EC" id="3.1.26.4"/>
    </reaction>
</comment>
<dbReference type="PROSITE" id="PS50879">
    <property type="entry name" value="RNASE_H_1"/>
    <property type="match status" value="1"/>
</dbReference>
<dbReference type="PANTHER" id="PTHR10642:SF26">
    <property type="entry name" value="RIBONUCLEASE H1"/>
    <property type="match status" value="1"/>
</dbReference>
<dbReference type="GO" id="GO:0005737">
    <property type="term" value="C:cytoplasm"/>
    <property type="evidence" value="ECO:0007669"/>
    <property type="project" value="UniProtKB-SubCell"/>
</dbReference>
<comment type="similarity">
    <text evidence="3 11">Belongs to the RNase H family.</text>
</comment>
<dbReference type="NCBIfam" id="NF001236">
    <property type="entry name" value="PRK00203.1"/>
    <property type="match status" value="1"/>
</dbReference>
<evidence type="ECO:0000313" key="13">
    <source>
        <dbReference type="EMBL" id="MBC8595361.1"/>
    </source>
</evidence>
<dbReference type="AlphaFoldDB" id="A0A926F608"/>
<keyword evidence="14" id="KW-1185">Reference proteome</keyword>
<dbReference type="GO" id="GO:0000287">
    <property type="term" value="F:magnesium ion binding"/>
    <property type="evidence" value="ECO:0007669"/>
    <property type="project" value="UniProtKB-UniRule"/>
</dbReference>
<keyword evidence="10 11" id="KW-0460">Magnesium</keyword>
<reference evidence="13" key="1">
    <citation type="submission" date="2020-08" db="EMBL/GenBank/DDBJ databases">
        <title>Genome public.</title>
        <authorList>
            <person name="Liu C."/>
            <person name="Sun Q."/>
        </authorList>
    </citation>
    <scope>NUCLEOTIDE SEQUENCE</scope>
    <source>
        <strain evidence="13">NSJ-50</strain>
    </source>
</reference>
<dbReference type="EMBL" id="JACRTE010000001">
    <property type="protein sequence ID" value="MBC8595361.1"/>
    <property type="molecule type" value="Genomic_DNA"/>
</dbReference>
<feature type="binding site" evidence="11">
    <location>
        <position position="12"/>
    </location>
    <ligand>
        <name>Mg(2+)</name>
        <dbReference type="ChEBI" id="CHEBI:18420"/>
        <label>2</label>
    </ligand>
</feature>
<dbReference type="GO" id="GO:0004523">
    <property type="term" value="F:RNA-DNA hybrid ribonuclease activity"/>
    <property type="evidence" value="ECO:0007669"/>
    <property type="project" value="UniProtKB-UniRule"/>
</dbReference>